<protein>
    <submittedName>
        <fullName evidence="1">Uncharacterized protein</fullName>
    </submittedName>
</protein>
<dbReference type="Gramene" id="KCW50698">
    <property type="protein sequence ID" value="KCW50698"/>
    <property type="gene ID" value="EUGRSUZ_J00382"/>
</dbReference>
<reference evidence="1" key="1">
    <citation type="submission" date="2013-07" db="EMBL/GenBank/DDBJ databases">
        <title>The genome of Eucalyptus grandis.</title>
        <authorList>
            <person name="Schmutz J."/>
            <person name="Hayes R."/>
            <person name="Myburg A."/>
            <person name="Tuskan G."/>
            <person name="Grattapaglia D."/>
            <person name="Rokhsar D.S."/>
        </authorList>
    </citation>
    <scope>NUCLEOTIDE SEQUENCE</scope>
    <source>
        <tissue evidence="1">Leaf extractions</tissue>
    </source>
</reference>
<sequence>MHLYKSHAPNKGKAEMGRDDLNITLFFKLVYMNAKHQENPEFGLTISSWRQYDERHMNLCTLPTLRL</sequence>
<dbReference type="AlphaFoldDB" id="A0A059AA26"/>
<proteinExistence type="predicted"/>
<accession>A0A059AA26</accession>
<dbReference type="EMBL" id="KK198762">
    <property type="protein sequence ID" value="KCW50698.1"/>
    <property type="molecule type" value="Genomic_DNA"/>
</dbReference>
<evidence type="ECO:0000313" key="1">
    <source>
        <dbReference type="EMBL" id="KCW50698.1"/>
    </source>
</evidence>
<gene>
    <name evidence="1" type="ORF">EUGRSUZ_J00382</name>
</gene>
<organism evidence="1">
    <name type="scientific">Eucalyptus grandis</name>
    <name type="common">Flooded gum</name>
    <dbReference type="NCBI Taxonomy" id="71139"/>
    <lineage>
        <taxon>Eukaryota</taxon>
        <taxon>Viridiplantae</taxon>
        <taxon>Streptophyta</taxon>
        <taxon>Embryophyta</taxon>
        <taxon>Tracheophyta</taxon>
        <taxon>Spermatophyta</taxon>
        <taxon>Magnoliopsida</taxon>
        <taxon>eudicotyledons</taxon>
        <taxon>Gunneridae</taxon>
        <taxon>Pentapetalae</taxon>
        <taxon>rosids</taxon>
        <taxon>malvids</taxon>
        <taxon>Myrtales</taxon>
        <taxon>Myrtaceae</taxon>
        <taxon>Myrtoideae</taxon>
        <taxon>Eucalypteae</taxon>
        <taxon>Eucalyptus</taxon>
    </lineage>
</organism>
<name>A0A059AA26_EUCGR</name>
<dbReference type="InParanoid" id="A0A059AA26"/>